<reference evidence="3" key="1">
    <citation type="submission" date="2016-12" db="EMBL/GenBank/DDBJ databases">
        <title>The genomes of Aspergillus section Nigri reveals drivers in fungal speciation.</title>
        <authorList>
            <consortium name="DOE Joint Genome Institute"/>
            <person name="Vesth T.C."/>
            <person name="Nybo J."/>
            <person name="Theobald S."/>
            <person name="Brandl J."/>
            <person name="Frisvad J.C."/>
            <person name="Nielsen K.F."/>
            <person name="Lyhne E.K."/>
            <person name="Kogle M.E."/>
            <person name="Kuo A."/>
            <person name="Riley R."/>
            <person name="Clum A."/>
            <person name="Nolan M."/>
            <person name="Lipzen A."/>
            <person name="Salamov A."/>
            <person name="Henrissat B."/>
            <person name="Wiebenga A."/>
            <person name="De vries R.P."/>
            <person name="Grigoriev I.V."/>
            <person name="Mortensen U.H."/>
            <person name="Andersen M.R."/>
            <person name="Baker S.E."/>
        </authorList>
    </citation>
    <scope>NUCLEOTIDE SEQUENCE</scope>
    <source>
        <strain evidence="3">IBT 28561</strain>
    </source>
</reference>
<protein>
    <recommendedName>
        <fullName evidence="2">Oxidoreductase N-terminal domain-containing protein</fullName>
    </recommendedName>
</protein>
<dbReference type="EMBL" id="MSFM01000007">
    <property type="protein sequence ID" value="PKY03902.1"/>
    <property type="molecule type" value="Genomic_DNA"/>
</dbReference>
<evidence type="ECO:0000256" key="1">
    <source>
        <dbReference type="ARBA" id="ARBA00023002"/>
    </source>
</evidence>
<dbReference type="PANTHER" id="PTHR43205">
    <property type="entry name" value="PROSTAGLANDIN REDUCTASE"/>
    <property type="match status" value="1"/>
</dbReference>
<gene>
    <name evidence="3" type="ORF">P168DRAFT_319359</name>
</gene>
<dbReference type="GO" id="GO:0016628">
    <property type="term" value="F:oxidoreductase activity, acting on the CH-CH group of donors, NAD or NADP as acceptor"/>
    <property type="evidence" value="ECO:0007669"/>
    <property type="project" value="InterPro"/>
</dbReference>
<organism evidence="3 4">
    <name type="scientific">Aspergillus campestris (strain IBT 28561)</name>
    <dbReference type="NCBI Taxonomy" id="1392248"/>
    <lineage>
        <taxon>Eukaryota</taxon>
        <taxon>Fungi</taxon>
        <taxon>Dikarya</taxon>
        <taxon>Ascomycota</taxon>
        <taxon>Pezizomycotina</taxon>
        <taxon>Eurotiomycetes</taxon>
        <taxon>Eurotiomycetidae</taxon>
        <taxon>Eurotiales</taxon>
        <taxon>Aspergillaceae</taxon>
        <taxon>Aspergillus</taxon>
        <taxon>Aspergillus subgen. Circumdati</taxon>
    </lineage>
</organism>
<dbReference type="InterPro" id="IPR045010">
    <property type="entry name" value="MDR_fam"/>
</dbReference>
<dbReference type="Pfam" id="PF16884">
    <property type="entry name" value="ADH_N_2"/>
    <property type="match status" value="1"/>
</dbReference>
<dbReference type="RefSeq" id="XP_024692496.1">
    <property type="nucleotide sequence ID" value="XM_024840272.1"/>
</dbReference>
<evidence type="ECO:0000259" key="2">
    <source>
        <dbReference type="Pfam" id="PF16884"/>
    </source>
</evidence>
<dbReference type="SUPFAM" id="SSF50129">
    <property type="entry name" value="GroES-like"/>
    <property type="match status" value="1"/>
</dbReference>
<dbReference type="Gene3D" id="3.90.180.10">
    <property type="entry name" value="Medium-chain alcohol dehydrogenases, catalytic domain"/>
    <property type="match status" value="2"/>
</dbReference>
<keyword evidence="1" id="KW-0560">Oxidoreductase</keyword>
<dbReference type="GeneID" id="36547796"/>
<accession>A0A2I1D1Z0</accession>
<comment type="caution">
    <text evidence="3">The sequence shown here is derived from an EMBL/GenBank/DDBJ whole genome shotgun (WGS) entry which is preliminary data.</text>
</comment>
<keyword evidence="4" id="KW-1185">Reference proteome</keyword>
<proteinExistence type="predicted"/>
<dbReference type="OrthoDB" id="809632at2759"/>
<dbReference type="InterPro" id="IPR041694">
    <property type="entry name" value="ADH_N_2"/>
</dbReference>
<dbReference type="Proteomes" id="UP000234254">
    <property type="component" value="Unassembled WGS sequence"/>
</dbReference>
<evidence type="ECO:0000313" key="4">
    <source>
        <dbReference type="Proteomes" id="UP000234254"/>
    </source>
</evidence>
<evidence type="ECO:0000313" key="3">
    <source>
        <dbReference type="EMBL" id="PKY03902.1"/>
    </source>
</evidence>
<dbReference type="PANTHER" id="PTHR43205:SF19">
    <property type="entry name" value="ENOYL REDUCTASE (ER) DOMAIN-CONTAINING PROTEIN"/>
    <property type="match status" value="1"/>
</dbReference>
<feature type="domain" description="Oxidoreductase N-terminal" evidence="2">
    <location>
        <begin position="5"/>
        <end position="87"/>
    </location>
</feature>
<dbReference type="VEuPathDB" id="FungiDB:P168DRAFT_319359"/>
<dbReference type="InterPro" id="IPR011032">
    <property type="entry name" value="GroES-like_sf"/>
</dbReference>
<sequence length="198" mass="22248">MPQTKCWTLRQKPTGWPTLSGPKSTFALTTRPIPPLGKNELLVKTVYLSNDPAQRTWIDSCASPGRLYVTPIETNQVMASRGIGEISTQLPLTESPFTSTAWEETFSTPFSPSWPYTALKNWFQVITMRLRIQGFIVLDYAAQAHEARAVLRRAIEEGKLVLDAESETVCSVRFEDIPAVWMKLFEGGNRGKLVTQLE</sequence>
<dbReference type="AlphaFoldDB" id="A0A2I1D1Z0"/>
<name>A0A2I1D1Z0_ASPC2</name>
<dbReference type="Gene3D" id="3.40.50.720">
    <property type="entry name" value="NAD(P)-binding Rossmann-like Domain"/>
    <property type="match status" value="1"/>
</dbReference>